<feature type="transmembrane region" description="Helical" evidence="1">
    <location>
        <begin position="28"/>
        <end position="47"/>
    </location>
</feature>
<keyword evidence="1" id="KW-1133">Transmembrane helix</keyword>
<dbReference type="Proteomes" id="UP000319138">
    <property type="component" value="Unassembled WGS sequence"/>
</dbReference>
<gene>
    <name evidence="2" type="ORF">FPQ14_11675</name>
</gene>
<reference evidence="2 3" key="1">
    <citation type="submission" date="2019-07" db="EMBL/GenBank/DDBJ databases">
        <title>Gilliamella genomes.</title>
        <authorList>
            <person name="Zheng H."/>
        </authorList>
    </citation>
    <scope>NUCLEOTIDE SEQUENCE [LARGE SCALE GENOMIC DNA]</scope>
    <source>
        <strain evidence="2 3">W8131</strain>
    </source>
</reference>
<evidence type="ECO:0000256" key="1">
    <source>
        <dbReference type="SAM" id="Phobius"/>
    </source>
</evidence>
<dbReference type="InterPro" id="IPR032118">
    <property type="entry name" value="Phage_holin_HP1"/>
</dbReference>
<sequence>MSNHNASLLSYFVGWFSLLFGNLTLSDWATIFGTLATIFGFLVTWYYKHQEFKLKKQQLLGNRHGNTKKDSDNCDL</sequence>
<keyword evidence="1" id="KW-0472">Membrane</keyword>
<evidence type="ECO:0008006" key="4">
    <source>
        <dbReference type="Google" id="ProtNLM"/>
    </source>
</evidence>
<proteinExistence type="predicted"/>
<keyword evidence="1" id="KW-0812">Transmembrane</keyword>
<evidence type="ECO:0000313" key="3">
    <source>
        <dbReference type="Proteomes" id="UP000319138"/>
    </source>
</evidence>
<dbReference type="RefSeq" id="WP_144190377.1">
    <property type="nucleotide sequence ID" value="NZ_VMHL01000006.1"/>
</dbReference>
<name>A0A556RGH7_9GAMM</name>
<dbReference type="EMBL" id="VMHL01000006">
    <property type="protein sequence ID" value="TSJ87995.1"/>
    <property type="molecule type" value="Genomic_DNA"/>
</dbReference>
<comment type="caution">
    <text evidence="2">The sequence shown here is derived from an EMBL/GenBank/DDBJ whole genome shotgun (WGS) entry which is preliminary data.</text>
</comment>
<dbReference type="Pfam" id="PF16080">
    <property type="entry name" value="Phage_holin_2_3"/>
    <property type="match status" value="1"/>
</dbReference>
<dbReference type="AlphaFoldDB" id="A0A556RGH7"/>
<organism evidence="2 3">
    <name type="scientific">Gilliamella apicola</name>
    <dbReference type="NCBI Taxonomy" id="1196095"/>
    <lineage>
        <taxon>Bacteria</taxon>
        <taxon>Pseudomonadati</taxon>
        <taxon>Pseudomonadota</taxon>
        <taxon>Gammaproteobacteria</taxon>
        <taxon>Orbales</taxon>
        <taxon>Orbaceae</taxon>
        <taxon>Gilliamella</taxon>
    </lineage>
</organism>
<protein>
    <recommendedName>
        <fullName evidence="4">Holin</fullName>
    </recommendedName>
</protein>
<evidence type="ECO:0000313" key="2">
    <source>
        <dbReference type="EMBL" id="TSJ87995.1"/>
    </source>
</evidence>
<accession>A0A556RGH7</accession>